<evidence type="ECO:0000313" key="2">
    <source>
        <dbReference type="Proteomes" id="UP000029640"/>
    </source>
</evidence>
<reference evidence="1 2" key="1">
    <citation type="journal article" date="2014" name="Genome Announc.">
        <title>Genome Sequence of Gammaproteobacterial Pseudohaliea rubra Type Strain DSM 19751, Isolated from Coastal Seawater of the Mediterranean Sea.</title>
        <authorList>
            <person name="Spring S."/>
            <person name="Fiebig A."/>
            <person name="Riedel T."/>
            <person name="Goker M."/>
            <person name="Klenk H.P."/>
        </authorList>
    </citation>
    <scope>NUCLEOTIDE SEQUENCE [LARGE SCALE GENOMIC DNA]</scope>
    <source>
        <strain evidence="1 2">DSM 19751</strain>
    </source>
</reference>
<dbReference type="EMBL" id="AUVB01000023">
    <property type="protein sequence ID" value="KGE04654.1"/>
    <property type="molecule type" value="Genomic_DNA"/>
</dbReference>
<evidence type="ECO:0000313" key="1">
    <source>
        <dbReference type="EMBL" id="KGE04654.1"/>
    </source>
</evidence>
<dbReference type="HOGENOM" id="CLU_3044034_0_0_6"/>
<dbReference type="Proteomes" id="UP000029640">
    <property type="component" value="Unassembled WGS sequence"/>
</dbReference>
<sequence>MRDALRGEWPGGTAAALLGWDRYRNDAVRAVTGWRPEQRFEDVAPAMVAAGEDR</sequence>
<gene>
    <name evidence="1" type="ORF">HRUBRA_00813</name>
</gene>
<dbReference type="AlphaFoldDB" id="A0A095X1B9"/>
<comment type="caution">
    <text evidence="1">The sequence shown here is derived from an EMBL/GenBank/DDBJ whole genome shotgun (WGS) entry which is preliminary data.</text>
</comment>
<keyword evidence="2" id="KW-1185">Reference proteome</keyword>
<proteinExistence type="predicted"/>
<accession>A0A095X1B9</accession>
<name>A0A095X1B9_9GAMM</name>
<organism evidence="1 2">
    <name type="scientific">Pseudohaliea rubra DSM 19751</name>
    <dbReference type="NCBI Taxonomy" id="1265313"/>
    <lineage>
        <taxon>Bacteria</taxon>
        <taxon>Pseudomonadati</taxon>
        <taxon>Pseudomonadota</taxon>
        <taxon>Gammaproteobacteria</taxon>
        <taxon>Cellvibrionales</taxon>
        <taxon>Halieaceae</taxon>
        <taxon>Pseudohaliea</taxon>
    </lineage>
</organism>
<protein>
    <submittedName>
        <fullName evidence="1">Uncharacterized protein</fullName>
    </submittedName>
</protein>
<dbReference type="STRING" id="1265313.HRUBRA_00813"/>